<evidence type="ECO:0000256" key="1">
    <source>
        <dbReference type="ARBA" id="ARBA00004651"/>
    </source>
</evidence>
<feature type="transmembrane region" description="Helical" evidence="8">
    <location>
        <begin position="243"/>
        <end position="273"/>
    </location>
</feature>
<evidence type="ECO:0000256" key="8">
    <source>
        <dbReference type="SAM" id="Phobius"/>
    </source>
</evidence>
<feature type="transmembrane region" description="Helical" evidence="8">
    <location>
        <begin position="127"/>
        <end position="143"/>
    </location>
</feature>
<keyword evidence="7 8" id="KW-0472">Membrane</keyword>
<comment type="subcellular location">
    <subcellularLocation>
        <location evidence="1">Cell membrane</location>
        <topology evidence="1">Multi-pass membrane protein</topology>
    </subcellularLocation>
</comment>
<gene>
    <name evidence="9" type="ORF">OFY17_01140</name>
</gene>
<evidence type="ECO:0000313" key="9">
    <source>
        <dbReference type="EMBL" id="MCV2401476.1"/>
    </source>
</evidence>
<dbReference type="InterPro" id="IPR037294">
    <property type="entry name" value="ABC_BtuC-like"/>
</dbReference>
<dbReference type="InterPro" id="IPR000522">
    <property type="entry name" value="ABC_transptr_permease_BtuC"/>
</dbReference>
<sequence>MAFLFHPIPSQRPMSSMLVPVYALFVLCCFCSLLFGAGSVSPMDAVQVLLGQGTDEAIFVVHELRLPRTIIGLIAGVCLGVSGVLMQSVTRNPLAEPGLLGVSAGSAFSVALALALGMSVATLPIELAQVGALVGCFFVIGIAKLQGQRNDPIRLVLAGAALTSLLTALTSLLLMYNEFAADEIRFWITGSIAGKRFDQLVEVVPSLVIASLCSLYIVRPLASLILGENVAIGLGYRPQRVRLIVVFVVALLVGTSTAIAGPIIFVGLVVPFVARALVGTDIRRTLWLCLPLGPLMIISADILSRLIAQPTEMPLGVLTAIIGAPVLLLIVRAQRLPTL</sequence>
<keyword evidence="6 8" id="KW-1133">Transmembrane helix</keyword>
<accession>A0ABT2YNR0</accession>
<comment type="similarity">
    <text evidence="2">Belongs to the binding-protein-dependent transport system permease family. FecCD subfamily.</text>
</comment>
<dbReference type="Pfam" id="PF01032">
    <property type="entry name" value="FecCD"/>
    <property type="match status" value="1"/>
</dbReference>
<evidence type="ECO:0000256" key="3">
    <source>
        <dbReference type="ARBA" id="ARBA00022448"/>
    </source>
</evidence>
<evidence type="ECO:0000256" key="6">
    <source>
        <dbReference type="ARBA" id="ARBA00022989"/>
    </source>
</evidence>
<feature type="transmembrane region" description="Helical" evidence="8">
    <location>
        <begin position="66"/>
        <end position="86"/>
    </location>
</feature>
<evidence type="ECO:0000256" key="7">
    <source>
        <dbReference type="ARBA" id="ARBA00023136"/>
    </source>
</evidence>
<keyword evidence="4" id="KW-1003">Cell membrane</keyword>
<evidence type="ECO:0000256" key="5">
    <source>
        <dbReference type="ARBA" id="ARBA00022692"/>
    </source>
</evidence>
<proteinExistence type="inferred from homology"/>
<keyword evidence="10" id="KW-1185">Reference proteome</keyword>
<evidence type="ECO:0000313" key="10">
    <source>
        <dbReference type="Proteomes" id="UP001209713"/>
    </source>
</evidence>
<keyword evidence="5 8" id="KW-0812">Transmembrane</keyword>
<dbReference type="RefSeq" id="WP_263528852.1">
    <property type="nucleotide sequence ID" value="NZ_JAOVZB010000001.1"/>
</dbReference>
<dbReference type="SUPFAM" id="SSF81345">
    <property type="entry name" value="ABC transporter involved in vitamin B12 uptake, BtuC"/>
    <property type="match status" value="1"/>
</dbReference>
<feature type="transmembrane region" description="Helical" evidence="8">
    <location>
        <begin position="315"/>
        <end position="333"/>
    </location>
</feature>
<dbReference type="PANTHER" id="PTHR30472:SF1">
    <property type="entry name" value="FE(3+) DICITRATE TRANSPORT SYSTEM PERMEASE PROTEIN FECC-RELATED"/>
    <property type="match status" value="1"/>
</dbReference>
<dbReference type="Proteomes" id="UP001209713">
    <property type="component" value="Unassembled WGS sequence"/>
</dbReference>
<organism evidence="9 10">
    <name type="scientific">Marinomonas sargassi</name>
    <dbReference type="NCBI Taxonomy" id="2984494"/>
    <lineage>
        <taxon>Bacteria</taxon>
        <taxon>Pseudomonadati</taxon>
        <taxon>Pseudomonadota</taxon>
        <taxon>Gammaproteobacteria</taxon>
        <taxon>Oceanospirillales</taxon>
        <taxon>Oceanospirillaceae</taxon>
        <taxon>Marinomonas</taxon>
    </lineage>
</organism>
<dbReference type="CDD" id="cd06550">
    <property type="entry name" value="TM_ABC_iron-siderophores_like"/>
    <property type="match status" value="1"/>
</dbReference>
<evidence type="ECO:0000256" key="4">
    <source>
        <dbReference type="ARBA" id="ARBA00022475"/>
    </source>
</evidence>
<evidence type="ECO:0000256" key="2">
    <source>
        <dbReference type="ARBA" id="ARBA00007935"/>
    </source>
</evidence>
<name>A0ABT2YNR0_9GAMM</name>
<feature type="transmembrane region" description="Helical" evidence="8">
    <location>
        <begin position="98"/>
        <end position="121"/>
    </location>
</feature>
<feature type="transmembrane region" description="Helical" evidence="8">
    <location>
        <begin position="285"/>
        <end position="303"/>
    </location>
</feature>
<comment type="caution">
    <text evidence="9">The sequence shown here is derived from an EMBL/GenBank/DDBJ whole genome shotgun (WGS) entry which is preliminary data.</text>
</comment>
<protein>
    <submittedName>
        <fullName evidence="9">Iron ABC transporter permease</fullName>
    </submittedName>
</protein>
<dbReference type="EMBL" id="JAOVZB010000001">
    <property type="protein sequence ID" value="MCV2401476.1"/>
    <property type="molecule type" value="Genomic_DNA"/>
</dbReference>
<dbReference type="Gene3D" id="1.10.3470.10">
    <property type="entry name" value="ABC transporter involved in vitamin B12 uptake, BtuC"/>
    <property type="match status" value="1"/>
</dbReference>
<feature type="transmembrane region" description="Helical" evidence="8">
    <location>
        <begin position="155"/>
        <end position="176"/>
    </location>
</feature>
<dbReference type="PANTHER" id="PTHR30472">
    <property type="entry name" value="FERRIC ENTEROBACTIN TRANSPORT SYSTEM PERMEASE PROTEIN"/>
    <property type="match status" value="1"/>
</dbReference>
<keyword evidence="3" id="KW-0813">Transport</keyword>
<reference evidence="9 10" key="1">
    <citation type="submission" date="2022-10" db="EMBL/GenBank/DDBJ databases">
        <title>Marinomonas transparenta sp. nov. and Marinomonas sargassi sp. nov., isolated from marine alga (Sargassum natans (L.) Gaillon).</title>
        <authorList>
            <person name="Wang Y."/>
        </authorList>
    </citation>
    <scope>NUCLEOTIDE SEQUENCE [LARGE SCALE GENOMIC DNA]</scope>
    <source>
        <strain evidence="9 10">C2222</strain>
    </source>
</reference>